<keyword evidence="3" id="KW-1185">Reference proteome</keyword>
<dbReference type="STRING" id="33114.A0A2G2X5Y0"/>
<keyword evidence="1" id="KW-0732">Signal</keyword>
<feature type="chain" id="PRO_5013619422" evidence="1">
    <location>
        <begin position="20"/>
        <end position="84"/>
    </location>
</feature>
<gene>
    <name evidence="2" type="ORF">CQW23_07364</name>
</gene>
<accession>A0A2G2X5Y0</accession>
<name>A0A2G2X5Y0_CAPBA</name>
<proteinExistence type="predicted"/>
<comment type="caution">
    <text evidence="2">The sequence shown here is derived from an EMBL/GenBank/DDBJ whole genome shotgun (WGS) entry which is preliminary data.</text>
</comment>
<feature type="signal peptide" evidence="1">
    <location>
        <begin position="1"/>
        <end position="19"/>
    </location>
</feature>
<protein>
    <submittedName>
        <fullName evidence="2">Uncharacterized protein</fullName>
    </submittedName>
</protein>
<reference evidence="2 3" key="1">
    <citation type="journal article" date="2017" name="Genome Biol.">
        <title>New reference genome sequences of hot pepper reveal the massive evolution of plant disease-resistance genes by retroduplication.</title>
        <authorList>
            <person name="Kim S."/>
            <person name="Park J."/>
            <person name="Yeom S.I."/>
            <person name="Kim Y.M."/>
            <person name="Seo E."/>
            <person name="Kim K.T."/>
            <person name="Kim M.S."/>
            <person name="Lee J.M."/>
            <person name="Cheong K."/>
            <person name="Shin H.S."/>
            <person name="Kim S.B."/>
            <person name="Han K."/>
            <person name="Lee J."/>
            <person name="Park M."/>
            <person name="Lee H.A."/>
            <person name="Lee H.Y."/>
            <person name="Lee Y."/>
            <person name="Oh S."/>
            <person name="Lee J.H."/>
            <person name="Choi E."/>
            <person name="Choi E."/>
            <person name="Lee S.E."/>
            <person name="Jeon J."/>
            <person name="Kim H."/>
            <person name="Choi G."/>
            <person name="Song H."/>
            <person name="Lee J."/>
            <person name="Lee S.C."/>
            <person name="Kwon J.K."/>
            <person name="Lee H.Y."/>
            <person name="Koo N."/>
            <person name="Hong Y."/>
            <person name="Kim R.W."/>
            <person name="Kang W.H."/>
            <person name="Huh J.H."/>
            <person name="Kang B.C."/>
            <person name="Yang T.J."/>
            <person name="Lee Y.H."/>
            <person name="Bennetzen J.L."/>
            <person name="Choi D."/>
        </authorList>
    </citation>
    <scope>NUCLEOTIDE SEQUENCE [LARGE SCALE GENOMIC DNA]</scope>
    <source>
        <strain evidence="3">cv. PBC81</strain>
    </source>
</reference>
<dbReference type="OrthoDB" id="1750135at2759"/>
<dbReference type="EMBL" id="MLFT02000003">
    <property type="protein sequence ID" value="PHT52902.1"/>
    <property type="molecule type" value="Genomic_DNA"/>
</dbReference>
<evidence type="ECO:0000313" key="2">
    <source>
        <dbReference type="EMBL" id="PHT52902.1"/>
    </source>
</evidence>
<sequence>MLLLLDTLLAAEATGKVEAEDFEKLAKELQIPSALEIMDKALEKFGDDIAIAFSANGIAGKNLPVCAHRPIIWLDIPLVCLVLN</sequence>
<organism evidence="2 3">
    <name type="scientific">Capsicum baccatum</name>
    <name type="common">Peruvian pepper</name>
    <dbReference type="NCBI Taxonomy" id="33114"/>
    <lineage>
        <taxon>Eukaryota</taxon>
        <taxon>Viridiplantae</taxon>
        <taxon>Streptophyta</taxon>
        <taxon>Embryophyta</taxon>
        <taxon>Tracheophyta</taxon>
        <taxon>Spermatophyta</taxon>
        <taxon>Magnoliopsida</taxon>
        <taxon>eudicotyledons</taxon>
        <taxon>Gunneridae</taxon>
        <taxon>Pentapetalae</taxon>
        <taxon>asterids</taxon>
        <taxon>lamiids</taxon>
        <taxon>Solanales</taxon>
        <taxon>Solanaceae</taxon>
        <taxon>Solanoideae</taxon>
        <taxon>Capsiceae</taxon>
        <taxon>Capsicum</taxon>
    </lineage>
</organism>
<dbReference type="AlphaFoldDB" id="A0A2G2X5Y0"/>
<dbReference type="Proteomes" id="UP000224567">
    <property type="component" value="Unassembled WGS sequence"/>
</dbReference>
<reference evidence="3" key="2">
    <citation type="journal article" date="2017" name="J. Anim. Genet.">
        <title>Multiple reference genome sequences of hot pepper reveal the massive evolution of plant disease resistance genes by retroduplication.</title>
        <authorList>
            <person name="Kim S."/>
            <person name="Park J."/>
            <person name="Yeom S.-I."/>
            <person name="Kim Y.-M."/>
            <person name="Seo E."/>
            <person name="Kim K.-T."/>
            <person name="Kim M.-S."/>
            <person name="Lee J.M."/>
            <person name="Cheong K."/>
            <person name="Shin H.-S."/>
            <person name="Kim S.-B."/>
            <person name="Han K."/>
            <person name="Lee J."/>
            <person name="Park M."/>
            <person name="Lee H.-A."/>
            <person name="Lee H.-Y."/>
            <person name="Lee Y."/>
            <person name="Oh S."/>
            <person name="Lee J.H."/>
            <person name="Choi E."/>
            <person name="Choi E."/>
            <person name="Lee S.E."/>
            <person name="Jeon J."/>
            <person name="Kim H."/>
            <person name="Choi G."/>
            <person name="Song H."/>
            <person name="Lee J."/>
            <person name="Lee S.-C."/>
            <person name="Kwon J.-K."/>
            <person name="Lee H.-Y."/>
            <person name="Koo N."/>
            <person name="Hong Y."/>
            <person name="Kim R.W."/>
            <person name="Kang W.-H."/>
            <person name="Huh J.H."/>
            <person name="Kang B.-C."/>
            <person name="Yang T.-J."/>
            <person name="Lee Y.-H."/>
            <person name="Bennetzen J.L."/>
            <person name="Choi D."/>
        </authorList>
    </citation>
    <scope>NUCLEOTIDE SEQUENCE [LARGE SCALE GENOMIC DNA]</scope>
    <source>
        <strain evidence="3">cv. PBC81</strain>
    </source>
</reference>
<evidence type="ECO:0000313" key="3">
    <source>
        <dbReference type="Proteomes" id="UP000224567"/>
    </source>
</evidence>
<evidence type="ECO:0000256" key="1">
    <source>
        <dbReference type="SAM" id="SignalP"/>
    </source>
</evidence>